<dbReference type="EMBL" id="SIRE01000002">
    <property type="protein sequence ID" value="TBL81869.1"/>
    <property type="molecule type" value="Genomic_DNA"/>
</dbReference>
<dbReference type="PROSITE" id="PS51272">
    <property type="entry name" value="SLH"/>
    <property type="match status" value="3"/>
</dbReference>
<dbReference type="GO" id="GO:0030288">
    <property type="term" value="C:outer membrane-bounded periplasmic space"/>
    <property type="evidence" value="ECO:0007669"/>
    <property type="project" value="TreeGrafter"/>
</dbReference>
<protein>
    <submittedName>
        <fullName evidence="3">N-acetylmuramoyl-L-alanine amidase</fullName>
    </submittedName>
</protein>
<keyword evidence="4" id="KW-1185">Reference proteome</keyword>
<dbReference type="SMART" id="SM00646">
    <property type="entry name" value="Ami_3"/>
    <property type="match status" value="1"/>
</dbReference>
<evidence type="ECO:0000313" key="3">
    <source>
        <dbReference type="EMBL" id="TBL81869.1"/>
    </source>
</evidence>
<feature type="domain" description="SLH" evidence="2">
    <location>
        <begin position="297"/>
        <end position="357"/>
    </location>
</feature>
<dbReference type="SUPFAM" id="SSF53187">
    <property type="entry name" value="Zn-dependent exopeptidases"/>
    <property type="match status" value="1"/>
</dbReference>
<comment type="caution">
    <text evidence="3">The sequence shown here is derived from an EMBL/GenBank/DDBJ whole genome shotgun (WGS) entry which is preliminary data.</text>
</comment>
<dbReference type="Pfam" id="PF01520">
    <property type="entry name" value="Amidase_3"/>
    <property type="match status" value="1"/>
</dbReference>
<dbReference type="Gene3D" id="3.40.630.40">
    <property type="entry name" value="Zn-dependent exopeptidases"/>
    <property type="match status" value="1"/>
</dbReference>
<keyword evidence="1" id="KW-0378">Hydrolase</keyword>
<name>A0A4Q9DXM4_9BACL</name>
<dbReference type="GO" id="GO:0008745">
    <property type="term" value="F:N-acetylmuramoyl-L-alanine amidase activity"/>
    <property type="evidence" value="ECO:0007669"/>
    <property type="project" value="InterPro"/>
</dbReference>
<sequence>MIFCLLIFPFQAMAAKIVVDAGHGGKDPGAIGVNGLEEKAVNLDIAQKLRDILIGKGYDVFMTRNTDMYISLGDRVEMTNEQNPDLFVSIHANSYSNRNTQGAMVLYYDNELPQSNYPASEAMEKMSPESKKLAQAVLKSIVGTVDVVDKGLLPSAAYVIRMGQVPSILVETAFLSNSSDAAMLADETTRSKFAAAIGAGIEAYHPIVRDKAPNVLPDTIGHWSREAVLQLQEKGIVEGAGNRFEPNRALTRAEWVTMLSRLYPQKLAPNPNACGQSVTAAVYNGGCTDKPAAKDKQMPSYSDLKNGHWAFALLQQAAAAGIIDGYADGTIRPDQPVTRSEAAVLLARLMEPKAAWDGATPFADVGPRHWAAKAIYTLRQAGIVDGVTNGSFMPDKSITRGEAAALLNRAAGAL</sequence>
<evidence type="ECO:0000259" key="2">
    <source>
        <dbReference type="PROSITE" id="PS51272"/>
    </source>
</evidence>
<dbReference type="GO" id="GO:0009253">
    <property type="term" value="P:peptidoglycan catabolic process"/>
    <property type="evidence" value="ECO:0007669"/>
    <property type="project" value="InterPro"/>
</dbReference>
<dbReference type="PANTHER" id="PTHR30404:SF0">
    <property type="entry name" value="N-ACETYLMURAMOYL-L-ALANINE AMIDASE AMIC"/>
    <property type="match status" value="1"/>
</dbReference>
<dbReference type="PANTHER" id="PTHR30404">
    <property type="entry name" value="N-ACETYLMURAMOYL-L-ALANINE AMIDASE"/>
    <property type="match status" value="1"/>
</dbReference>
<feature type="domain" description="SLH" evidence="2">
    <location>
        <begin position="211"/>
        <end position="273"/>
    </location>
</feature>
<evidence type="ECO:0000313" key="4">
    <source>
        <dbReference type="Proteomes" id="UP000293142"/>
    </source>
</evidence>
<reference evidence="3 4" key="1">
    <citation type="submission" date="2019-02" db="EMBL/GenBank/DDBJ databases">
        <title>Paenibacillus sp. nov., isolated from surface-sterilized tissue of Thalictrum simplex L.</title>
        <authorList>
            <person name="Tuo L."/>
        </authorList>
    </citation>
    <scope>NUCLEOTIDE SEQUENCE [LARGE SCALE GENOMIC DNA]</scope>
    <source>
        <strain evidence="3 4">N2SHLJ1</strain>
    </source>
</reference>
<dbReference type="AlphaFoldDB" id="A0A4Q9DXM4"/>
<dbReference type="InterPro" id="IPR050695">
    <property type="entry name" value="N-acetylmuramoyl_amidase_3"/>
</dbReference>
<proteinExistence type="predicted"/>
<dbReference type="CDD" id="cd02696">
    <property type="entry name" value="MurNAc-LAA"/>
    <property type="match status" value="1"/>
</dbReference>
<dbReference type="OrthoDB" id="9763643at2"/>
<dbReference type="InterPro" id="IPR001119">
    <property type="entry name" value="SLH_dom"/>
</dbReference>
<evidence type="ECO:0000256" key="1">
    <source>
        <dbReference type="ARBA" id="ARBA00022801"/>
    </source>
</evidence>
<accession>A0A4Q9DXM4</accession>
<gene>
    <name evidence="3" type="ORF">EYB31_01140</name>
</gene>
<feature type="domain" description="SLH" evidence="2">
    <location>
        <begin position="358"/>
        <end position="414"/>
    </location>
</feature>
<dbReference type="InterPro" id="IPR002508">
    <property type="entry name" value="MurNAc-LAA_cat"/>
</dbReference>
<dbReference type="Pfam" id="PF00395">
    <property type="entry name" value="SLH"/>
    <property type="match status" value="3"/>
</dbReference>
<organism evidence="3 4">
    <name type="scientific">Paenibacillus thalictri</name>
    <dbReference type="NCBI Taxonomy" id="2527873"/>
    <lineage>
        <taxon>Bacteria</taxon>
        <taxon>Bacillati</taxon>
        <taxon>Bacillota</taxon>
        <taxon>Bacilli</taxon>
        <taxon>Bacillales</taxon>
        <taxon>Paenibacillaceae</taxon>
        <taxon>Paenibacillus</taxon>
    </lineage>
</organism>
<dbReference type="Proteomes" id="UP000293142">
    <property type="component" value="Unassembled WGS sequence"/>
</dbReference>